<dbReference type="RefSeq" id="WP_077839712.1">
    <property type="nucleotide sequence ID" value="NZ_JABTAE010000001.1"/>
</dbReference>
<protein>
    <recommendedName>
        <fullName evidence="4">DUF4391 domain-containing protein</fullName>
    </recommendedName>
</protein>
<evidence type="ECO:0000313" key="3">
    <source>
        <dbReference type="Proteomes" id="UP000190973"/>
    </source>
</evidence>
<evidence type="ECO:0008006" key="4">
    <source>
        <dbReference type="Google" id="ProtNLM"/>
    </source>
</evidence>
<comment type="caution">
    <text evidence="2">The sequence shown here is derived from an EMBL/GenBank/DDBJ whole genome shotgun (WGS) entry which is preliminary data.</text>
</comment>
<dbReference type="EMBL" id="LZZI01000067">
    <property type="protein sequence ID" value="OOM59755.1"/>
    <property type="molecule type" value="Genomic_DNA"/>
</dbReference>
<evidence type="ECO:0000256" key="1">
    <source>
        <dbReference type="SAM" id="Coils"/>
    </source>
</evidence>
<organism evidence="2 3">
    <name type="scientific">Clostridium beijerinckii</name>
    <name type="common">Clostridium MP</name>
    <dbReference type="NCBI Taxonomy" id="1520"/>
    <lineage>
        <taxon>Bacteria</taxon>
        <taxon>Bacillati</taxon>
        <taxon>Bacillota</taxon>
        <taxon>Clostridia</taxon>
        <taxon>Eubacteriales</taxon>
        <taxon>Clostridiaceae</taxon>
        <taxon>Clostridium</taxon>
    </lineage>
</organism>
<keyword evidence="1" id="KW-0175">Coiled coil</keyword>
<reference evidence="2 3" key="1">
    <citation type="submission" date="2016-05" db="EMBL/GenBank/DDBJ databases">
        <title>Microbial solvent formation.</title>
        <authorList>
            <person name="Poehlein A."/>
            <person name="Montoya Solano J.D."/>
            <person name="Flitsch S."/>
            <person name="Krabben P."/>
            <person name="Duerre P."/>
            <person name="Daniel R."/>
        </authorList>
    </citation>
    <scope>NUCLEOTIDE SEQUENCE [LARGE SCALE GENOMIC DNA]</scope>
    <source>
        <strain evidence="2 3">DSM 53</strain>
    </source>
</reference>
<name>A0A1S8S3B8_CLOBE</name>
<dbReference type="Proteomes" id="UP000190973">
    <property type="component" value="Unassembled WGS sequence"/>
</dbReference>
<sequence length="252" mass="30067">MGFFEEYLVLPKSCIINARMPKKAFTDNPEFDLRKEEKSIIKEYIENIYLQYSLKPQLINIPKYEDEYIRYEEIEIIKIKITEQGKENKICDLIQKYIQYPMLIIIEFNELVKINAAIKKINKVEREKLSIEEMIYTDWINLNELTKKEKDFLRTLSINNVKTNNLFTVYEDFTNNVNSFNISKYKDVFEVKSVEDTINDIELLEKIKTIESEITTLRNNIKKESNIGAKVELNVKIKELQKKIEEIKNRLN</sequence>
<accession>A0A1S8S3B8</accession>
<dbReference type="AlphaFoldDB" id="A0A1S8S3B8"/>
<dbReference type="Pfam" id="PF14335">
    <property type="entry name" value="DUF4391"/>
    <property type="match status" value="1"/>
</dbReference>
<feature type="coiled-coil region" evidence="1">
    <location>
        <begin position="207"/>
        <end position="250"/>
    </location>
</feature>
<dbReference type="InterPro" id="IPR025503">
    <property type="entry name" value="DUF4391"/>
</dbReference>
<evidence type="ECO:0000313" key="2">
    <source>
        <dbReference type="EMBL" id="OOM59755.1"/>
    </source>
</evidence>
<proteinExistence type="predicted"/>
<gene>
    <name evidence="2" type="ORF">CLBCK_33010</name>
</gene>